<dbReference type="AlphaFoldDB" id="A0A268ACX1"/>
<dbReference type="Proteomes" id="UP000216013">
    <property type="component" value="Unassembled WGS sequence"/>
</dbReference>
<gene>
    <name evidence="2" type="ORF">CHH64_04815</name>
</gene>
<organism evidence="2 3">
    <name type="scientific">Terribacillus saccharophilus</name>
    <dbReference type="NCBI Taxonomy" id="361277"/>
    <lineage>
        <taxon>Bacteria</taxon>
        <taxon>Bacillati</taxon>
        <taxon>Bacillota</taxon>
        <taxon>Bacilli</taxon>
        <taxon>Bacillales</taxon>
        <taxon>Bacillaceae</taxon>
        <taxon>Terribacillus</taxon>
    </lineage>
</organism>
<dbReference type="InterPro" id="IPR021359">
    <property type="entry name" value="DUF2812"/>
</dbReference>
<sequence length="173" mass="21051">MIERKKIRKWFWAWDDQKEEVWLQQMAQQGWVLEEYKWFRYTFKAAAPSELVYRLDYRMGFPDRSYFDLFEMDGWKFISTFSGWHYFCKEDDRTDKLEIFTDMYSRAAKYIQISNLMTFILLSHVLSFWVPVITNQGSFPVWIEASIAPVSLLCIYAIYKLRRKAKQLKEIIV</sequence>
<dbReference type="RefSeq" id="WP_095260597.1">
    <property type="nucleotide sequence ID" value="NZ_NPBV01000003.1"/>
</dbReference>
<protein>
    <recommendedName>
        <fullName evidence="4">DUF2812 domain-containing protein</fullName>
    </recommendedName>
</protein>
<evidence type="ECO:0008006" key="4">
    <source>
        <dbReference type="Google" id="ProtNLM"/>
    </source>
</evidence>
<dbReference type="Pfam" id="PF11193">
    <property type="entry name" value="DUF2812"/>
    <property type="match status" value="1"/>
</dbReference>
<comment type="caution">
    <text evidence="2">The sequence shown here is derived from an EMBL/GenBank/DDBJ whole genome shotgun (WGS) entry which is preliminary data.</text>
</comment>
<evidence type="ECO:0000256" key="1">
    <source>
        <dbReference type="SAM" id="Phobius"/>
    </source>
</evidence>
<evidence type="ECO:0000313" key="2">
    <source>
        <dbReference type="EMBL" id="PAD21972.1"/>
    </source>
</evidence>
<keyword evidence="1" id="KW-0472">Membrane</keyword>
<feature type="transmembrane region" description="Helical" evidence="1">
    <location>
        <begin position="139"/>
        <end position="159"/>
    </location>
</feature>
<accession>A0A268ACX1</accession>
<name>A0A268ACX1_9BACI</name>
<dbReference type="EMBL" id="NPBV01000003">
    <property type="protein sequence ID" value="PAD21972.1"/>
    <property type="molecule type" value="Genomic_DNA"/>
</dbReference>
<evidence type="ECO:0000313" key="3">
    <source>
        <dbReference type="Proteomes" id="UP000216013"/>
    </source>
</evidence>
<reference evidence="2 3" key="1">
    <citation type="submission" date="2017-07" db="EMBL/GenBank/DDBJ databases">
        <title>Isolation and whole genome analysis of endospore-forming bacteria from heroin.</title>
        <authorList>
            <person name="Kalinowski J."/>
            <person name="Ahrens B."/>
            <person name="Al-Dilaimi A."/>
            <person name="Winkler A."/>
            <person name="Wibberg D."/>
            <person name="Schleenbecker U."/>
            <person name="Ruckert C."/>
            <person name="Wolfel R."/>
            <person name="Grass G."/>
        </authorList>
    </citation>
    <scope>NUCLEOTIDE SEQUENCE [LARGE SCALE GENOMIC DNA]</scope>
    <source>
        <strain evidence="2 3">7528</strain>
    </source>
</reference>
<feature type="transmembrane region" description="Helical" evidence="1">
    <location>
        <begin position="113"/>
        <end position="133"/>
    </location>
</feature>
<keyword evidence="1" id="KW-0812">Transmembrane</keyword>
<keyword evidence="1" id="KW-1133">Transmembrane helix</keyword>
<proteinExistence type="predicted"/>